<evidence type="ECO:0000256" key="8">
    <source>
        <dbReference type="ARBA" id="ARBA00072274"/>
    </source>
</evidence>
<sequence>MSEEEKKEKEKEQKVEEIDKIKKELEDKTKEAAKYREEWLRALAELDNFRKRAEKERSDYFKFANEQLIKEILPILDNLERAINHGQSSNDLKGLLEGVKLTLKMLNQCLEKFGVKPIEAKGQKFDPNFHEVIRVEEKEDVEEGSIIEVYQKGYLLHDRLLRPALVVVAKGKTQ</sequence>
<dbReference type="PANTHER" id="PTHR21237:SF23">
    <property type="entry name" value="GRPE PROTEIN HOMOLOG, MITOCHONDRIAL"/>
    <property type="match status" value="1"/>
</dbReference>
<keyword evidence="5 10" id="KW-0346">Stress response</keyword>
<evidence type="ECO:0000256" key="12">
    <source>
        <dbReference type="RuleBase" id="RU004478"/>
    </source>
</evidence>
<comment type="function">
    <text evidence="7 10 11">Participates actively in the response to hyperosmotic and heat shock by preventing the aggregation of stress-denatured proteins, in association with DnaK and GrpE. It is the nucleotide exchange factor for DnaK and may function as a thermosensor. Unfolded proteins bind initially to DnaJ; upon interaction with the DnaJ-bound protein, DnaK hydrolyzes its bound ATP, resulting in the formation of a stable complex. GrpE releases ADP from DnaK; ATP binding to DnaK triggers the release of the substrate protein, thus completing the reaction cycle. Several rounds of ATP-dependent interactions between DnaJ, DnaK and GrpE are required for fully efficient folding.</text>
</comment>
<dbReference type="AlphaFoldDB" id="A0A7C0Y3N1"/>
<protein>
    <recommendedName>
        <fullName evidence="8 10">Protein GrpE</fullName>
    </recommendedName>
    <alternativeName>
        <fullName evidence="9 10">HSP-70 cofactor</fullName>
    </alternativeName>
</protein>
<evidence type="ECO:0000256" key="7">
    <source>
        <dbReference type="ARBA" id="ARBA00053401"/>
    </source>
</evidence>
<evidence type="ECO:0000256" key="2">
    <source>
        <dbReference type="ARBA" id="ARBA00009054"/>
    </source>
</evidence>
<accession>A0A7C0Y3N1</accession>
<evidence type="ECO:0000313" key="14">
    <source>
        <dbReference type="EMBL" id="HDD43677.1"/>
    </source>
</evidence>
<dbReference type="Pfam" id="PF01025">
    <property type="entry name" value="GrpE"/>
    <property type="match status" value="1"/>
</dbReference>
<evidence type="ECO:0000256" key="9">
    <source>
        <dbReference type="ARBA" id="ARBA00076414"/>
    </source>
</evidence>
<organism evidence="14">
    <name type="scientific">Desulfofervidus auxilii</name>
    <dbReference type="NCBI Taxonomy" id="1621989"/>
    <lineage>
        <taxon>Bacteria</taxon>
        <taxon>Pseudomonadati</taxon>
        <taxon>Thermodesulfobacteriota</taxon>
        <taxon>Candidatus Desulfofervidia</taxon>
        <taxon>Candidatus Desulfofervidales</taxon>
        <taxon>Candidatus Desulfofervidaceae</taxon>
        <taxon>Candidatus Desulfofervidus</taxon>
    </lineage>
</organism>
<dbReference type="NCBIfam" id="NF010748">
    <property type="entry name" value="PRK14150.1"/>
    <property type="match status" value="1"/>
</dbReference>
<dbReference type="Gene3D" id="3.90.20.20">
    <property type="match status" value="1"/>
</dbReference>
<dbReference type="InterPro" id="IPR000740">
    <property type="entry name" value="GrpE"/>
</dbReference>
<evidence type="ECO:0000256" key="13">
    <source>
        <dbReference type="SAM" id="Coils"/>
    </source>
</evidence>
<dbReference type="InterPro" id="IPR009012">
    <property type="entry name" value="GrpE_head"/>
</dbReference>
<dbReference type="GO" id="GO:0006457">
    <property type="term" value="P:protein folding"/>
    <property type="evidence" value="ECO:0007669"/>
    <property type="project" value="InterPro"/>
</dbReference>
<evidence type="ECO:0000256" key="10">
    <source>
        <dbReference type="HAMAP-Rule" id="MF_01151"/>
    </source>
</evidence>
<dbReference type="PROSITE" id="PS01071">
    <property type="entry name" value="GRPE"/>
    <property type="match status" value="1"/>
</dbReference>
<dbReference type="GO" id="GO:0042803">
    <property type="term" value="F:protein homodimerization activity"/>
    <property type="evidence" value="ECO:0007669"/>
    <property type="project" value="InterPro"/>
</dbReference>
<proteinExistence type="inferred from homology"/>
<dbReference type="CDD" id="cd00446">
    <property type="entry name" value="GrpE"/>
    <property type="match status" value="1"/>
</dbReference>
<keyword evidence="4 10" id="KW-0963">Cytoplasm</keyword>
<name>A0A7C0Y3N1_DESA2</name>
<evidence type="ECO:0000256" key="4">
    <source>
        <dbReference type="ARBA" id="ARBA00022490"/>
    </source>
</evidence>
<dbReference type="GO" id="GO:0000774">
    <property type="term" value="F:adenyl-nucleotide exchange factor activity"/>
    <property type="evidence" value="ECO:0007669"/>
    <property type="project" value="InterPro"/>
</dbReference>
<dbReference type="Gene3D" id="2.30.22.10">
    <property type="entry name" value="Head domain of nucleotide exchange factor GrpE"/>
    <property type="match status" value="1"/>
</dbReference>
<dbReference type="FunFam" id="2.30.22.10:FF:000001">
    <property type="entry name" value="Protein GrpE"/>
    <property type="match status" value="1"/>
</dbReference>
<dbReference type="SUPFAM" id="SSF51064">
    <property type="entry name" value="Head domain of nucleotide exchange factor GrpE"/>
    <property type="match status" value="1"/>
</dbReference>
<evidence type="ECO:0000256" key="3">
    <source>
        <dbReference type="ARBA" id="ARBA00011738"/>
    </source>
</evidence>
<gene>
    <name evidence="10 14" type="primary">grpE</name>
    <name evidence="14" type="ORF">ENG63_02280</name>
</gene>
<feature type="coiled-coil region" evidence="13">
    <location>
        <begin position="1"/>
        <end position="56"/>
    </location>
</feature>
<dbReference type="HAMAP" id="MF_01151">
    <property type="entry name" value="GrpE"/>
    <property type="match status" value="1"/>
</dbReference>
<dbReference type="EMBL" id="DRBS01000086">
    <property type="protein sequence ID" value="HDD43677.1"/>
    <property type="molecule type" value="Genomic_DNA"/>
</dbReference>
<dbReference type="GO" id="GO:0051087">
    <property type="term" value="F:protein-folding chaperone binding"/>
    <property type="evidence" value="ECO:0007669"/>
    <property type="project" value="InterPro"/>
</dbReference>
<comment type="similarity">
    <text evidence="2 10 12">Belongs to the GrpE family.</text>
</comment>
<evidence type="ECO:0000256" key="1">
    <source>
        <dbReference type="ARBA" id="ARBA00004496"/>
    </source>
</evidence>
<dbReference type="Proteomes" id="UP000886289">
    <property type="component" value="Unassembled WGS sequence"/>
</dbReference>
<comment type="caution">
    <text evidence="14">The sequence shown here is derived from an EMBL/GenBank/DDBJ whole genome shotgun (WGS) entry which is preliminary data.</text>
</comment>
<evidence type="ECO:0000256" key="6">
    <source>
        <dbReference type="ARBA" id="ARBA00023186"/>
    </source>
</evidence>
<comment type="subunit">
    <text evidence="3 10">Homodimer.</text>
</comment>
<dbReference type="PRINTS" id="PR00773">
    <property type="entry name" value="GRPEPROTEIN"/>
</dbReference>
<dbReference type="SUPFAM" id="SSF58014">
    <property type="entry name" value="Coiled-coil domain of nucleotide exchange factor GrpE"/>
    <property type="match status" value="1"/>
</dbReference>
<comment type="subcellular location">
    <subcellularLocation>
        <location evidence="1 10">Cytoplasm</location>
    </subcellularLocation>
</comment>
<dbReference type="GO" id="GO:0051082">
    <property type="term" value="F:unfolded protein binding"/>
    <property type="evidence" value="ECO:0007669"/>
    <property type="project" value="TreeGrafter"/>
</dbReference>
<dbReference type="InterPro" id="IPR013805">
    <property type="entry name" value="GrpE_CC"/>
</dbReference>
<evidence type="ECO:0000256" key="11">
    <source>
        <dbReference type="RuleBase" id="RU000639"/>
    </source>
</evidence>
<reference evidence="14" key="1">
    <citation type="journal article" date="2020" name="mSystems">
        <title>Genome- and Community-Level Interaction Insights into Carbon Utilization and Element Cycling Functions of Hydrothermarchaeota in Hydrothermal Sediment.</title>
        <authorList>
            <person name="Zhou Z."/>
            <person name="Liu Y."/>
            <person name="Xu W."/>
            <person name="Pan J."/>
            <person name="Luo Z.H."/>
            <person name="Li M."/>
        </authorList>
    </citation>
    <scope>NUCLEOTIDE SEQUENCE [LARGE SCALE GENOMIC DNA]</scope>
    <source>
        <strain evidence="14">HyVt-233</strain>
    </source>
</reference>
<keyword evidence="13" id="KW-0175">Coiled coil</keyword>
<dbReference type="PANTHER" id="PTHR21237">
    <property type="entry name" value="GRPE PROTEIN"/>
    <property type="match status" value="1"/>
</dbReference>
<dbReference type="NCBIfam" id="NF010738">
    <property type="entry name" value="PRK14140.1"/>
    <property type="match status" value="1"/>
</dbReference>
<keyword evidence="6 10" id="KW-0143">Chaperone</keyword>
<dbReference type="GO" id="GO:0005737">
    <property type="term" value="C:cytoplasm"/>
    <property type="evidence" value="ECO:0007669"/>
    <property type="project" value="UniProtKB-SubCell"/>
</dbReference>
<evidence type="ECO:0000256" key="5">
    <source>
        <dbReference type="ARBA" id="ARBA00023016"/>
    </source>
</evidence>